<evidence type="ECO:0000256" key="1">
    <source>
        <dbReference type="ARBA" id="ARBA00035112"/>
    </source>
</evidence>
<comment type="similarity">
    <text evidence="1">Belongs to the ustYa family.</text>
</comment>
<dbReference type="EMBL" id="JAJTJA010000001">
    <property type="protein sequence ID" value="KAH8705818.1"/>
    <property type="molecule type" value="Genomic_DNA"/>
</dbReference>
<gene>
    <name evidence="3" type="ORF">BGW36DRAFT_354212</name>
</gene>
<dbReference type="Pfam" id="PF11807">
    <property type="entry name" value="UstYa"/>
    <property type="match status" value="1"/>
</dbReference>
<evidence type="ECO:0000313" key="3">
    <source>
        <dbReference type="EMBL" id="KAH8705818.1"/>
    </source>
</evidence>
<dbReference type="GeneID" id="70243789"/>
<feature type="transmembrane region" description="Helical" evidence="2">
    <location>
        <begin position="38"/>
        <end position="61"/>
    </location>
</feature>
<dbReference type="PANTHER" id="PTHR33365:SF6">
    <property type="entry name" value="OXIDASE USTYA"/>
    <property type="match status" value="1"/>
</dbReference>
<sequence length="281" mass="32313">MDRQKEQADALLSRELQFDDDFTPFPKTKTKARHTYKFILVESIAILSIILNIIAAVDYFAPKNVSFRDVPTDYSGLPHDQPVVYDWESPFGPGNQNSTLQDEVWEAMTIGQGIISLPKDWAKAKGLHPSATFPWDHSRAVYLVAGYHKLHCIKKIRRWIVATERGSQRTDHYEHVLHCLDGIRQAILCEGDDTPLYLSEVGDKISGRDEPRQCRDWSKLDRWAKENTACYGYDNEAADDSGGIKHYKYCPRDSPYAPVMREYFGLPDDYYEEPVEEVPSY</sequence>
<dbReference type="Proteomes" id="UP001201262">
    <property type="component" value="Unassembled WGS sequence"/>
</dbReference>
<keyword evidence="2" id="KW-1133">Transmembrane helix</keyword>
<name>A0AAD4L4M3_9EURO</name>
<evidence type="ECO:0000256" key="2">
    <source>
        <dbReference type="SAM" id="Phobius"/>
    </source>
</evidence>
<proteinExistence type="inferred from homology"/>
<reference evidence="3" key="1">
    <citation type="submission" date="2021-12" db="EMBL/GenBank/DDBJ databases">
        <title>Convergent genome expansion in fungi linked to evolution of root-endophyte symbiosis.</title>
        <authorList>
            <consortium name="DOE Joint Genome Institute"/>
            <person name="Ke Y.-H."/>
            <person name="Bonito G."/>
            <person name="Liao H.-L."/>
            <person name="Looney B."/>
            <person name="Rojas-Flechas A."/>
            <person name="Nash J."/>
            <person name="Hameed K."/>
            <person name="Schadt C."/>
            <person name="Martin F."/>
            <person name="Crous P.W."/>
            <person name="Miettinen O."/>
            <person name="Magnuson J.K."/>
            <person name="Labbe J."/>
            <person name="Jacobson D."/>
            <person name="Doktycz M.J."/>
            <person name="Veneault-Fourrey C."/>
            <person name="Kuo A."/>
            <person name="Mondo S."/>
            <person name="Calhoun S."/>
            <person name="Riley R."/>
            <person name="Ohm R."/>
            <person name="LaButti K."/>
            <person name="Andreopoulos B."/>
            <person name="Pangilinan J."/>
            <person name="Nolan M."/>
            <person name="Tritt A."/>
            <person name="Clum A."/>
            <person name="Lipzen A."/>
            <person name="Daum C."/>
            <person name="Barry K."/>
            <person name="Grigoriev I.V."/>
            <person name="Vilgalys R."/>
        </authorList>
    </citation>
    <scope>NUCLEOTIDE SEQUENCE</scope>
    <source>
        <strain evidence="3">PMI_201</strain>
    </source>
</reference>
<dbReference type="AlphaFoldDB" id="A0AAD4L4M3"/>
<dbReference type="PANTHER" id="PTHR33365">
    <property type="entry name" value="YALI0B05434P"/>
    <property type="match status" value="1"/>
</dbReference>
<comment type="caution">
    <text evidence="3">The sequence shown here is derived from an EMBL/GenBank/DDBJ whole genome shotgun (WGS) entry which is preliminary data.</text>
</comment>
<dbReference type="RefSeq" id="XP_046078439.1">
    <property type="nucleotide sequence ID" value="XM_046213502.1"/>
</dbReference>
<protein>
    <submittedName>
        <fullName evidence="3">Uncharacterized protein</fullName>
    </submittedName>
</protein>
<organism evidence="3 4">
    <name type="scientific">Talaromyces proteolyticus</name>
    <dbReference type="NCBI Taxonomy" id="1131652"/>
    <lineage>
        <taxon>Eukaryota</taxon>
        <taxon>Fungi</taxon>
        <taxon>Dikarya</taxon>
        <taxon>Ascomycota</taxon>
        <taxon>Pezizomycotina</taxon>
        <taxon>Eurotiomycetes</taxon>
        <taxon>Eurotiomycetidae</taxon>
        <taxon>Eurotiales</taxon>
        <taxon>Trichocomaceae</taxon>
        <taxon>Talaromyces</taxon>
        <taxon>Talaromyces sect. Bacilispori</taxon>
    </lineage>
</organism>
<accession>A0AAD4L4M3</accession>
<dbReference type="GO" id="GO:0043386">
    <property type="term" value="P:mycotoxin biosynthetic process"/>
    <property type="evidence" value="ECO:0007669"/>
    <property type="project" value="InterPro"/>
</dbReference>
<evidence type="ECO:0000313" key="4">
    <source>
        <dbReference type="Proteomes" id="UP001201262"/>
    </source>
</evidence>
<dbReference type="InterPro" id="IPR021765">
    <property type="entry name" value="UstYa-like"/>
</dbReference>
<keyword evidence="2" id="KW-0472">Membrane</keyword>
<keyword evidence="4" id="KW-1185">Reference proteome</keyword>
<keyword evidence="2" id="KW-0812">Transmembrane</keyword>